<reference evidence="1 2" key="1">
    <citation type="journal article" date="2016" name="Nat. Commun.">
        <title>Thousands of microbial genomes shed light on interconnected biogeochemical processes in an aquifer system.</title>
        <authorList>
            <person name="Anantharaman K."/>
            <person name="Brown C.T."/>
            <person name="Hug L.A."/>
            <person name="Sharon I."/>
            <person name="Castelle C.J."/>
            <person name="Probst A.J."/>
            <person name="Thomas B.C."/>
            <person name="Singh A."/>
            <person name="Wilkins M.J."/>
            <person name="Karaoz U."/>
            <person name="Brodie E.L."/>
            <person name="Williams K.H."/>
            <person name="Hubbard S.S."/>
            <person name="Banfield J.F."/>
        </authorList>
    </citation>
    <scope>NUCLEOTIDE SEQUENCE [LARGE SCALE GENOMIC DNA]</scope>
</reference>
<name>A0A1G2QMH5_9BACT</name>
<proteinExistence type="predicted"/>
<evidence type="ECO:0000313" key="2">
    <source>
        <dbReference type="Proteomes" id="UP000179245"/>
    </source>
</evidence>
<dbReference type="EMBL" id="MHTO01000027">
    <property type="protein sequence ID" value="OHA61884.1"/>
    <property type="molecule type" value="Genomic_DNA"/>
</dbReference>
<evidence type="ECO:0000313" key="1">
    <source>
        <dbReference type="EMBL" id="OHA61884.1"/>
    </source>
</evidence>
<protein>
    <submittedName>
        <fullName evidence="1">Uncharacterized protein</fullName>
    </submittedName>
</protein>
<sequence length="75" mass="8324">MKILWLEKWWGITVLGAPIGVWRGCSGCRYADGDMAVNMRETDIVTDLGLEHADIDGIHYRWQVHDLPAGAVATA</sequence>
<dbReference type="Proteomes" id="UP000179245">
    <property type="component" value="Unassembled WGS sequence"/>
</dbReference>
<dbReference type="STRING" id="1802443.A2117_01830"/>
<organism evidence="1 2">
    <name type="scientific">Candidatus Wildermuthbacteria bacterium GWA2_46_15</name>
    <dbReference type="NCBI Taxonomy" id="1802443"/>
    <lineage>
        <taxon>Bacteria</taxon>
        <taxon>Candidatus Wildermuthiibacteriota</taxon>
    </lineage>
</organism>
<gene>
    <name evidence="1" type="ORF">A2117_01830</name>
</gene>
<accession>A0A1G2QMH5</accession>
<dbReference type="AlphaFoldDB" id="A0A1G2QMH5"/>
<comment type="caution">
    <text evidence="1">The sequence shown here is derived from an EMBL/GenBank/DDBJ whole genome shotgun (WGS) entry which is preliminary data.</text>
</comment>